<dbReference type="PANTHER" id="PTHR31435:SF10">
    <property type="entry name" value="BSR4717 PROTEIN"/>
    <property type="match status" value="1"/>
</dbReference>
<dbReference type="Proteomes" id="UP001500141">
    <property type="component" value="Unassembled WGS sequence"/>
</dbReference>
<dbReference type="EMBL" id="BAABIP010000007">
    <property type="protein sequence ID" value="GAA4763622.1"/>
    <property type="molecule type" value="Genomic_DNA"/>
</dbReference>
<comment type="caution">
    <text evidence="2">The sequence shown here is derived from an EMBL/GenBank/DDBJ whole genome shotgun (WGS) entry which is preliminary data.</text>
</comment>
<organism evidence="2 3">
    <name type="scientific">Flavobacterium hankyongi</name>
    <dbReference type="NCBI Taxonomy" id="1176532"/>
    <lineage>
        <taxon>Bacteria</taxon>
        <taxon>Pseudomonadati</taxon>
        <taxon>Bacteroidota</taxon>
        <taxon>Flavobacteriia</taxon>
        <taxon>Flavobacteriales</taxon>
        <taxon>Flavobacteriaceae</taxon>
        <taxon>Flavobacterium</taxon>
    </lineage>
</organism>
<accession>A0ABP8ZRL8</accession>
<evidence type="ECO:0000313" key="3">
    <source>
        <dbReference type="Proteomes" id="UP001500141"/>
    </source>
</evidence>
<dbReference type="PANTHER" id="PTHR31435">
    <property type="entry name" value="PROTEIN NATD1"/>
    <property type="match status" value="1"/>
</dbReference>
<dbReference type="InterPro" id="IPR031165">
    <property type="entry name" value="GNAT_YJDJ"/>
</dbReference>
<keyword evidence="3" id="KW-1185">Reference proteome</keyword>
<dbReference type="RefSeq" id="WP_264543704.1">
    <property type="nucleotide sequence ID" value="NZ_BAABIP010000007.1"/>
</dbReference>
<proteinExistence type="predicted"/>
<name>A0ABP8ZRL8_9FLAO</name>
<dbReference type="PROSITE" id="PS51729">
    <property type="entry name" value="GNAT_YJDJ"/>
    <property type="match status" value="1"/>
</dbReference>
<evidence type="ECO:0000259" key="1">
    <source>
        <dbReference type="PROSITE" id="PS51729"/>
    </source>
</evidence>
<reference evidence="3" key="1">
    <citation type="journal article" date="2019" name="Int. J. Syst. Evol. Microbiol.">
        <title>The Global Catalogue of Microorganisms (GCM) 10K type strain sequencing project: providing services to taxonomists for standard genome sequencing and annotation.</title>
        <authorList>
            <consortium name="The Broad Institute Genomics Platform"/>
            <consortium name="The Broad Institute Genome Sequencing Center for Infectious Disease"/>
            <person name="Wu L."/>
            <person name="Ma J."/>
        </authorList>
    </citation>
    <scope>NUCLEOTIDE SEQUENCE [LARGE SCALE GENOMIC DNA]</scope>
    <source>
        <strain evidence="3">JCM 18198</strain>
    </source>
</reference>
<dbReference type="Pfam" id="PF14542">
    <property type="entry name" value="Acetyltransf_CG"/>
    <property type="match status" value="1"/>
</dbReference>
<gene>
    <name evidence="2" type="ORF">GCM10023230_11390</name>
</gene>
<dbReference type="InterPro" id="IPR045057">
    <property type="entry name" value="Gcn5-rel_NAT"/>
</dbReference>
<feature type="domain" description="N-acetyltransferase" evidence="1">
    <location>
        <begin position="10"/>
        <end position="96"/>
    </location>
</feature>
<protein>
    <submittedName>
        <fullName evidence="2">GNAT family N-acetyltransferase</fullName>
    </submittedName>
</protein>
<dbReference type="Gene3D" id="3.40.630.30">
    <property type="match status" value="1"/>
</dbReference>
<dbReference type="SUPFAM" id="SSF55729">
    <property type="entry name" value="Acyl-CoA N-acyltransferases (Nat)"/>
    <property type="match status" value="1"/>
</dbReference>
<dbReference type="InterPro" id="IPR016181">
    <property type="entry name" value="Acyl_CoA_acyltransferase"/>
</dbReference>
<evidence type="ECO:0000313" key="2">
    <source>
        <dbReference type="EMBL" id="GAA4763622.1"/>
    </source>
</evidence>
<sequence>MSNISETPLMLNEEKKRFELEVEGKIAYIEYILSNENIMFLTHTEVPVGLEGKGVGSAIVSKTLNYIKEKGYTLAPLCPFVGAYLKRHPEHKDILAKGYNVQ</sequence>